<proteinExistence type="predicted"/>
<evidence type="ECO:0000256" key="1">
    <source>
        <dbReference type="PROSITE-ProRule" id="PRU00175"/>
    </source>
</evidence>
<dbReference type="GO" id="GO:0006281">
    <property type="term" value="P:DNA repair"/>
    <property type="evidence" value="ECO:0007669"/>
    <property type="project" value="UniProtKB-ARBA"/>
</dbReference>
<dbReference type="InterPro" id="IPR011604">
    <property type="entry name" value="PDDEXK-like_dom_sf"/>
</dbReference>
<dbReference type="Pfam" id="PF13639">
    <property type="entry name" value="zf-RING_2"/>
    <property type="match status" value="1"/>
</dbReference>
<dbReference type="InterPro" id="IPR019080">
    <property type="entry name" value="YqaJ_viral_recombinase"/>
</dbReference>
<accession>A0AAE2C9Y1</accession>
<dbReference type="GO" id="GO:0048437">
    <property type="term" value="P:floral organ development"/>
    <property type="evidence" value="ECO:0007669"/>
    <property type="project" value="TreeGrafter"/>
</dbReference>
<dbReference type="GO" id="GO:0008270">
    <property type="term" value="F:zinc ion binding"/>
    <property type="evidence" value="ECO:0007669"/>
    <property type="project" value="UniProtKB-KW"/>
</dbReference>
<dbReference type="InterPro" id="IPR033276">
    <property type="entry name" value="BB"/>
</dbReference>
<dbReference type="CDD" id="cd22343">
    <property type="entry name" value="PDDEXK_lambda_exonuclease-like"/>
    <property type="match status" value="1"/>
</dbReference>
<dbReference type="Proteomes" id="UP001293254">
    <property type="component" value="Unassembled WGS sequence"/>
</dbReference>
<dbReference type="FunFam" id="3.30.40.10:FF:000226">
    <property type="entry name" value="E3 ubiquitin ligase BIG BROTHER"/>
    <property type="match status" value="1"/>
</dbReference>
<evidence type="ECO:0000313" key="3">
    <source>
        <dbReference type="EMBL" id="KAK4414453.1"/>
    </source>
</evidence>
<dbReference type="InterPro" id="IPR011335">
    <property type="entry name" value="Restrct_endonuc-II-like"/>
</dbReference>
<keyword evidence="1" id="KW-0863">Zinc-finger</keyword>
<dbReference type="Gene3D" id="3.30.40.10">
    <property type="entry name" value="Zinc/RING finger domain, C3HC4 (zinc finger)"/>
    <property type="match status" value="1"/>
</dbReference>
<dbReference type="Gene3D" id="3.90.320.10">
    <property type="match status" value="1"/>
</dbReference>
<dbReference type="SUPFAM" id="SSF57850">
    <property type="entry name" value="RING/U-box"/>
    <property type="match status" value="1"/>
</dbReference>
<keyword evidence="1" id="KW-0862">Zinc</keyword>
<dbReference type="EMBL" id="JACGWO010000012">
    <property type="protein sequence ID" value="KAK4414453.1"/>
    <property type="molecule type" value="Genomic_DNA"/>
</dbReference>
<reference evidence="3" key="1">
    <citation type="submission" date="2020-06" db="EMBL/GenBank/DDBJ databases">
        <authorList>
            <person name="Li T."/>
            <person name="Hu X."/>
            <person name="Zhang T."/>
            <person name="Song X."/>
            <person name="Zhang H."/>
            <person name="Dai N."/>
            <person name="Sheng W."/>
            <person name="Hou X."/>
            <person name="Wei L."/>
        </authorList>
    </citation>
    <scope>NUCLEOTIDE SEQUENCE</scope>
    <source>
        <strain evidence="3">3651</strain>
        <tissue evidence="3">Leaf</tissue>
    </source>
</reference>
<feature type="domain" description="RING-type" evidence="2">
    <location>
        <begin position="197"/>
        <end position="238"/>
    </location>
</feature>
<reference evidence="3" key="2">
    <citation type="journal article" date="2024" name="Plant">
        <title>Genomic evolution and insights into agronomic trait innovations of Sesamum species.</title>
        <authorList>
            <person name="Miao H."/>
            <person name="Wang L."/>
            <person name="Qu L."/>
            <person name="Liu H."/>
            <person name="Sun Y."/>
            <person name="Le M."/>
            <person name="Wang Q."/>
            <person name="Wei S."/>
            <person name="Zheng Y."/>
            <person name="Lin W."/>
            <person name="Duan Y."/>
            <person name="Cao H."/>
            <person name="Xiong S."/>
            <person name="Wang X."/>
            <person name="Wei L."/>
            <person name="Li C."/>
            <person name="Ma Q."/>
            <person name="Ju M."/>
            <person name="Zhao R."/>
            <person name="Li G."/>
            <person name="Mu C."/>
            <person name="Tian Q."/>
            <person name="Mei H."/>
            <person name="Zhang T."/>
            <person name="Gao T."/>
            <person name="Zhang H."/>
        </authorList>
    </citation>
    <scope>NUCLEOTIDE SEQUENCE</scope>
    <source>
        <strain evidence="3">3651</strain>
    </source>
</reference>
<protein>
    <submittedName>
        <fullName evidence="3">E3 ubiquitin-protein ligase BIG BROTHER</fullName>
    </submittedName>
</protein>
<dbReference type="GO" id="GO:0031624">
    <property type="term" value="F:ubiquitin conjugating enzyme binding"/>
    <property type="evidence" value="ECO:0007669"/>
    <property type="project" value="TreeGrafter"/>
</dbReference>
<dbReference type="AlphaFoldDB" id="A0AAE2C9Y1"/>
<gene>
    <name evidence="3" type="ORF">Salat_2858300</name>
</gene>
<dbReference type="Pfam" id="PF09588">
    <property type="entry name" value="YqaJ"/>
    <property type="match status" value="1"/>
</dbReference>
<evidence type="ECO:0000313" key="4">
    <source>
        <dbReference type="Proteomes" id="UP001293254"/>
    </source>
</evidence>
<dbReference type="SMART" id="SM00184">
    <property type="entry name" value="RING"/>
    <property type="match status" value="1"/>
</dbReference>
<name>A0AAE2C9Y1_9LAMI</name>
<keyword evidence="4" id="KW-1185">Reference proteome</keyword>
<dbReference type="PROSITE" id="PS50089">
    <property type="entry name" value="ZF_RING_2"/>
    <property type="match status" value="1"/>
</dbReference>
<sequence>MNEHQQLEVQYMDSGYSYPVCSEGFMDFFGGVPAAPLHYVNMLPMHDQESAYWSMHMSSYKYGVSGAESTSYYGLNEYNEQAPRMDFNRGSWEYPSMTTIEEPVPVDIPSEQNIVPAVDSITDAEERSPNHEDDGSTQVVWQDDIDPDTMTYEELLDLGEAVGTQSRGLSQELINMLPTSKHKSGGIFSRRKSGDRCVICQMRYKRGDRQINLPCKHAYHTECGSKWLSINKTCPVCNTESPDTPSSAAVSVHLDDKISSEYWLASTTSFDFGAHLMKHLNNSISSVGYSNFSEHIHNFKKAIISSFYGSNRRYSGCPSGFSPGILSNKSHPILQSSGLQHWFKNWQHLRKHKLTASTFSLAVGFWPRGRARLWLEKIGAIEPFSGNLATCWSNIKEEEALERYKLITGNTVSYPEFQVYGNKNPEDNWLAASPDGAVNSFIYGLPTHGVLEIKCPFFGGDMSQAYPWKRVPLHYIPQAQGLMEILDRDWMDMYVWTVNGSSLFRLHRDVEYWNILKIALSDFWWKHVQPAKEICNRSVITNPLVELSSLRPAPKHELHHCIVCESKLLVDNSKLLMREIHGKLQN</sequence>
<dbReference type="SUPFAM" id="SSF52980">
    <property type="entry name" value="Restriction endonuclease-like"/>
    <property type="match status" value="1"/>
</dbReference>
<dbReference type="GO" id="GO:0046621">
    <property type="term" value="P:negative regulation of organ growth"/>
    <property type="evidence" value="ECO:0007669"/>
    <property type="project" value="InterPro"/>
</dbReference>
<dbReference type="InterPro" id="IPR001841">
    <property type="entry name" value="Znf_RING"/>
</dbReference>
<dbReference type="GO" id="GO:0016567">
    <property type="term" value="P:protein ubiquitination"/>
    <property type="evidence" value="ECO:0007669"/>
    <property type="project" value="InterPro"/>
</dbReference>
<evidence type="ECO:0000259" key="2">
    <source>
        <dbReference type="PROSITE" id="PS50089"/>
    </source>
</evidence>
<keyword evidence="1" id="KW-0479">Metal-binding</keyword>
<dbReference type="GO" id="GO:0004842">
    <property type="term" value="F:ubiquitin-protein transferase activity"/>
    <property type="evidence" value="ECO:0007669"/>
    <property type="project" value="InterPro"/>
</dbReference>
<dbReference type="InterPro" id="IPR013083">
    <property type="entry name" value="Znf_RING/FYVE/PHD"/>
</dbReference>
<dbReference type="PANTHER" id="PTHR46400:SF5">
    <property type="entry name" value="RING-TYPE DOMAIN-CONTAINING PROTEIN"/>
    <property type="match status" value="1"/>
</dbReference>
<organism evidence="3 4">
    <name type="scientific">Sesamum alatum</name>
    <dbReference type="NCBI Taxonomy" id="300844"/>
    <lineage>
        <taxon>Eukaryota</taxon>
        <taxon>Viridiplantae</taxon>
        <taxon>Streptophyta</taxon>
        <taxon>Embryophyta</taxon>
        <taxon>Tracheophyta</taxon>
        <taxon>Spermatophyta</taxon>
        <taxon>Magnoliopsida</taxon>
        <taxon>eudicotyledons</taxon>
        <taxon>Gunneridae</taxon>
        <taxon>Pentapetalae</taxon>
        <taxon>asterids</taxon>
        <taxon>lamiids</taxon>
        <taxon>Lamiales</taxon>
        <taxon>Pedaliaceae</taxon>
        <taxon>Sesamum</taxon>
    </lineage>
</organism>
<comment type="caution">
    <text evidence="3">The sequence shown here is derived from an EMBL/GenBank/DDBJ whole genome shotgun (WGS) entry which is preliminary data.</text>
</comment>
<dbReference type="PANTHER" id="PTHR46400">
    <property type="entry name" value="RING/U-BOX SUPERFAMILY PROTEIN"/>
    <property type="match status" value="1"/>
</dbReference>